<accession>A0ABR1LB07</accession>
<evidence type="ECO:0000256" key="1">
    <source>
        <dbReference type="SAM" id="MobiDB-lite"/>
    </source>
</evidence>
<gene>
    <name evidence="2" type="ORF">J3D65DRAFT_671920</name>
</gene>
<dbReference type="InterPro" id="IPR027417">
    <property type="entry name" value="P-loop_NTPase"/>
</dbReference>
<organism evidence="2 3">
    <name type="scientific">Phyllosticta citribraziliensis</name>
    <dbReference type="NCBI Taxonomy" id="989973"/>
    <lineage>
        <taxon>Eukaryota</taxon>
        <taxon>Fungi</taxon>
        <taxon>Dikarya</taxon>
        <taxon>Ascomycota</taxon>
        <taxon>Pezizomycotina</taxon>
        <taxon>Dothideomycetes</taxon>
        <taxon>Dothideomycetes incertae sedis</taxon>
        <taxon>Botryosphaeriales</taxon>
        <taxon>Phyllostictaceae</taxon>
        <taxon>Phyllosticta</taxon>
    </lineage>
</organism>
<evidence type="ECO:0008006" key="4">
    <source>
        <dbReference type="Google" id="ProtNLM"/>
    </source>
</evidence>
<dbReference type="EMBL" id="JBBPEH010000013">
    <property type="protein sequence ID" value="KAK7531015.1"/>
    <property type="molecule type" value="Genomic_DNA"/>
</dbReference>
<keyword evidence="3" id="KW-1185">Reference proteome</keyword>
<dbReference type="GeneID" id="92036336"/>
<dbReference type="InterPro" id="IPR038765">
    <property type="entry name" value="Papain-like_cys_pep_sf"/>
</dbReference>
<reference evidence="2 3" key="1">
    <citation type="submission" date="2024-04" db="EMBL/GenBank/DDBJ databases">
        <title>Phyllosticta paracitricarpa is synonymous to the EU quarantine fungus P. citricarpa based on phylogenomic analyses.</title>
        <authorList>
            <consortium name="Lawrence Berkeley National Laboratory"/>
            <person name="Van ingen-buijs V.A."/>
            <person name="Van westerhoven A.C."/>
            <person name="Haridas S."/>
            <person name="Skiadas P."/>
            <person name="Martin F."/>
            <person name="Groenewald J.Z."/>
            <person name="Crous P.W."/>
            <person name="Seidl M.F."/>
        </authorList>
    </citation>
    <scope>NUCLEOTIDE SEQUENCE [LARGE SCALE GENOMIC DNA]</scope>
    <source>
        <strain evidence="2 3">CPC 17464</strain>
    </source>
</reference>
<dbReference type="Gene3D" id="3.40.50.300">
    <property type="entry name" value="P-loop containing nucleotide triphosphate hydrolases"/>
    <property type="match status" value="1"/>
</dbReference>
<name>A0ABR1LB07_9PEZI</name>
<feature type="compositionally biased region" description="Acidic residues" evidence="1">
    <location>
        <begin position="285"/>
        <end position="301"/>
    </location>
</feature>
<dbReference type="SUPFAM" id="SSF54001">
    <property type="entry name" value="Cysteine proteinases"/>
    <property type="match status" value="1"/>
</dbReference>
<proteinExistence type="predicted"/>
<sequence length="612" mass="67657">MNVGLTCAKSSLWVLGNSQSLPRDEFWRKLVEDAQKRDRYTQSDLMGMSRQHSTAFPAQFTHPPRAHSCPYSTFLSSDDASPKQTCRSACLHWLGGQRGAVDDLHVLDTTILSDGFQGRINNLNDDASTQRQLLNGQYQDLKRAYPGNGDFNKHVEKTTLEVIGLSRQHAANIARLKQRLTVAWNVSLKDLEDAFGQTTSKDFFHAVIKLSALHNFDESLTRLREKRTSWQASKTAGGASRKRVCVPQDAQNALKKAKAETEPEAHPSPSIKGGRGQSADREVPDDFGGDNDFSDDDDYFEDNYGGSGTDDNLDGNLAESLLDDQNEPDVPVPPPKRRRRDSSASFVPGDSSALLTPKMARSPRRGNSAPPSPTPTRNKAKGKAAVLETSEDGAMPINAKACEQLVNGQMLHSSVVDRVVELAVSTRPEWRAINSSSFTNPIPLRHVMRANEKENTLLGPLHQHGHWTLVRCIRDADDQVRKEHWDSIAGGRSNATVDSLLDLNSVDCGIFVAVVCLFLCADQSLPSTLNTRLWQRVLFCLLKDDGDVDGDELQEEESEPGRLSTLSPTEVLALVRDVGERTVAAQLRKEKLDRVAHAILYVEDLHEVKDLA</sequence>
<dbReference type="Proteomes" id="UP001360953">
    <property type="component" value="Unassembled WGS sequence"/>
</dbReference>
<evidence type="ECO:0000313" key="2">
    <source>
        <dbReference type="EMBL" id="KAK7531015.1"/>
    </source>
</evidence>
<protein>
    <recommendedName>
        <fullName evidence="4">Ubiquitin-like protease family profile domain-containing protein</fullName>
    </recommendedName>
</protein>
<feature type="region of interest" description="Disordered" evidence="1">
    <location>
        <begin position="251"/>
        <end position="392"/>
    </location>
</feature>
<comment type="caution">
    <text evidence="2">The sequence shown here is derived from an EMBL/GenBank/DDBJ whole genome shotgun (WGS) entry which is preliminary data.</text>
</comment>
<feature type="region of interest" description="Disordered" evidence="1">
    <location>
        <begin position="227"/>
        <end position="246"/>
    </location>
</feature>
<dbReference type="RefSeq" id="XP_066651088.1">
    <property type="nucleotide sequence ID" value="XM_066803430.1"/>
</dbReference>
<evidence type="ECO:0000313" key="3">
    <source>
        <dbReference type="Proteomes" id="UP001360953"/>
    </source>
</evidence>